<reference evidence="3 4" key="1">
    <citation type="journal article" date="2010" name="Cell">
        <title>The genome of Naegleria gruberi illuminates early eukaryotic versatility.</title>
        <authorList>
            <person name="Fritz-Laylin L.K."/>
            <person name="Prochnik S.E."/>
            <person name="Ginger M.L."/>
            <person name="Dacks J.B."/>
            <person name="Carpenter M.L."/>
            <person name="Field M.C."/>
            <person name="Kuo A."/>
            <person name="Paredez A."/>
            <person name="Chapman J."/>
            <person name="Pham J."/>
            <person name="Shu S."/>
            <person name="Neupane R."/>
            <person name="Cipriano M."/>
            <person name="Mancuso J."/>
            <person name="Tu H."/>
            <person name="Salamov A."/>
            <person name="Lindquist E."/>
            <person name="Shapiro H."/>
            <person name="Lucas S."/>
            <person name="Grigoriev I.V."/>
            <person name="Cande W.Z."/>
            <person name="Fulton C."/>
            <person name="Rokhsar D.S."/>
            <person name="Dawson S.C."/>
        </authorList>
    </citation>
    <scope>NUCLEOTIDE SEQUENCE [LARGE SCALE GENOMIC DNA]</scope>
    <source>
        <strain evidence="3 4">NEG-M</strain>
    </source>
</reference>
<dbReference type="Proteomes" id="UP000006671">
    <property type="component" value="Unassembled WGS sequence"/>
</dbReference>
<evidence type="ECO:0000313" key="4">
    <source>
        <dbReference type="Proteomes" id="UP000006671"/>
    </source>
</evidence>
<dbReference type="InterPro" id="IPR029787">
    <property type="entry name" value="Nucleotide_cyclase"/>
</dbReference>
<accession>D2V1N3</accession>
<organism evidence="4">
    <name type="scientific">Naegleria gruberi</name>
    <name type="common">Amoeba</name>
    <dbReference type="NCBI Taxonomy" id="5762"/>
    <lineage>
        <taxon>Eukaryota</taxon>
        <taxon>Discoba</taxon>
        <taxon>Heterolobosea</taxon>
        <taxon>Tetramitia</taxon>
        <taxon>Eutetramitia</taxon>
        <taxon>Vahlkampfiidae</taxon>
        <taxon>Naegleria</taxon>
    </lineage>
</organism>
<evidence type="ECO:0000313" key="3">
    <source>
        <dbReference type="EMBL" id="EFC49192.1"/>
    </source>
</evidence>
<dbReference type="GeneID" id="8855194"/>
<evidence type="ECO:0000256" key="1">
    <source>
        <dbReference type="SAM" id="MobiDB-lite"/>
    </source>
</evidence>
<proteinExistence type="predicted"/>
<keyword evidence="2" id="KW-0472">Membrane</keyword>
<dbReference type="OrthoDB" id="10455040at2759"/>
<sequence>MCNEEGIDWIFVYDVPQWNYMGYTTHLIASGNGSIGLLITMFILAFIFSSIVVKPFKTLIASFELVSNMQLDNFQLSPSLISEVKSLQVHFIGMVERIRLYRKFIPSHLLSKLDNNNSEDDVENVETSLQEKPQDSPFSNSHSSSLSRKHPKQQPSDNVFSLYLENKKVTVVAVFLDGVNNLFNNANPKECLSILTDVFDVINYVAKISNGQVGKFENETVTILFNASGDQHKHEMKGLQCCHSLLKKLITLQENKLSQHIVYENNPTLNLDFHIVATTQECMCGNVGTKEIMNFGVFGSVQYNIQGMIETTKELDIPIVISHELFQKIDNKFQVRFVDFKNFVLDDYYSYPNIADKSQIHTPRKVYELGESINNEADEWMYELNAKEKNEQWNIYNEASQEYFNENFNNAATLLSTYLQNNASDKVAIHLKKNCEKRMTIADL</sequence>
<dbReference type="AlphaFoldDB" id="D2V1N3"/>
<gene>
    <name evidence="3" type="ORF">NAEGRDRAFT_62637</name>
</gene>
<keyword evidence="2" id="KW-1133">Transmembrane helix</keyword>
<keyword evidence="2" id="KW-0812">Transmembrane</keyword>
<feature type="compositionally biased region" description="Low complexity" evidence="1">
    <location>
        <begin position="136"/>
        <end position="146"/>
    </location>
</feature>
<dbReference type="EMBL" id="GG738848">
    <property type="protein sequence ID" value="EFC49192.1"/>
    <property type="molecule type" value="Genomic_DNA"/>
</dbReference>
<dbReference type="KEGG" id="ngr:NAEGRDRAFT_62637"/>
<name>D2V1N3_NAEGR</name>
<dbReference type="SUPFAM" id="SSF55073">
    <property type="entry name" value="Nucleotide cyclase"/>
    <property type="match status" value="1"/>
</dbReference>
<dbReference type="InParanoid" id="D2V1N3"/>
<protein>
    <submittedName>
        <fullName evidence="3">Predicted protein</fullName>
    </submittedName>
</protein>
<keyword evidence="4" id="KW-1185">Reference proteome</keyword>
<dbReference type="VEuPathDB" id="AmoebaDB:NAEGRDRAFT_62637"/>
<dbReference type="Gene3D" id="3.30.70.1230">
    <property type="entry name" value="Nucleotide cyclase"/>
    <property type="match status" value="1"/>
</dbReference>
<dbReference type="RefSeq" id="XP_002681936.1">
    <property type="nucleotide sequence ID" value="XM_002681890.1"/>
</dbReference>
<evidence type="ECO:0000256" key="2">
    <source>
        <dbReference type="SAM" id="Phobius"/>
    </source>
</evidence>
<feature type="transmembrane region" description="Helical" evidence="2">
    <location>
        <begin position="35"/>
        <end position="53"/>
    </location>
</feature>
<feature type="region of interest" description="Disordered" evidence="1">
    <location>
        <begin position="117"/>
        <end position="155"/>
    </location>
</feature>